<keyword evidence="1" id="KW-0812">Transmembrane</keyword>
<dbReference type="Gene3D" id="1.25.40.10">
    <property type="entry name" value="Tetratricopeptide repeat domain"/>
    <property type="match status" value="1"/>
</dbReference>
<sequence length="162" mass="19225">MCNNVLFFRLYLLIILIFLSIFSFFLSRHLFRLVFNSLKFLFLFNHLKKKSFNTANYVSLFSFYVLRGDLFLSVALSEFILKKNDNSIDKDLVYDSLAYSYYNHSFYSISEYYCFKILSFSPSNYKIILNLANMYSDLGYKTKANNLFIRASKFKSDNLLSK</sequence>
<name>A0A1Z1M6Q2_9FLOR</name>
<evidence type="ECO:0000256" key="1">
    <source>
        <dbReference type="SAM" id="Phobius"/>
    </source>
</evidence>
<feature type="transmembrane region" description="Helical" evidence="1">
    <location>
        <begin position="6"/>
        <end position="26"/>
    </location>
</feature>
<keyword evidence="1" id="KW-1133">Transmembrane helix</keyword>
<dbReference type="RefSeq" id="YP_009393215.1">
    <property type="nucleotide sequence ID" value="NC_035267.1"/>
</dbReference>
<keyword evidence="2" id="KW-0934">Plastid</keyword>
<protein>
    <submittedName>
        <fullName evidence="2">Uncharacterized protein</fullName>
    </submittedName>
</protein>
<proteinExistence type="predicted"/>
<organism evidence="2">
    <name type="scientific">Symphyocladiella dendroidea</name>
    <dbReference type="NCBI Taxonomy" id="2506487"/>
    <lineage>
        <taxon>Eukaryota</taxon>
        <taxon>Rhodophyta</taxon>
        <taxon>Florideophyceae</taxon>
        <taxon>Rhodymeniophycidae</taxon>
        <taxon>Ceramiales</taxon>
        <taxon>Rhodomelaceae</taxon>
        <taxon>Pterosiphonieae</taxon>
        <taxon>Symphyocladiella</taxon>
    </lineage>
</organism>
<dbReference type="SUPFAM" id="SSF48452">
    <property type="entry name" value="TPR-like"/>
    <property type="match status" value="1"/>
</dbReference>
<evidence type="ECO:0000313" key="2">
    <source>
        <dbReference type="EMBL" id="ARW61777.1"/>
    </source>
</evidence>
<accession>A0A1Z1M6Q2</accession>
<dbReference type="GeneID" id="33354875"/>
<dbReference type="EMBL" id="MF101420">
    <property type="protein sequence ID" value="ARW61777.1"/>
    <property type="molecule type" value="Genomic_DNA"/>
</dbReference>
<dbReference type="AlphaFoldDB" id="A0A1Z1M6Q2"/>
<geneLocation type="chloroplast" evidence="2"/>
<dbReference type="InterPro" id="IPR011990">
    <property type="entry name" value="TPR-like_helical_dom_sf"/>
</dbReference>
<keyword evidence="2" id="KW-0150">Chloroplast</keyword>
<gene>
    <name evidence="2" type="primary">ycf37</name>
</gene>
<reference evidence="2" key="1">
    <citation type="journal article" date="2017" name="J. Phycol.">
        <title>Analysis of chloroplast genomes and a supermatrix inform reclassification of the Rhodomelaceae (Rhodophyta).</title>
        <authorList>
            <person name="Diaz-Tapia P."/>
            <person name="Maggs C.A."/>
            <person name="West J.A."/>
            <person name="Verbruggen H."/>
        </authorList>
    </citation>
    <scope>NUCLEOTIDE SEQUENCE</scope>
    <source>
        <strain evidence="2">JW3780</strain>
    </source>
</reference>
<keyword evidence="1" id="KW-0472">Membrane</keyword>